<dbReference type="AlphaFoldDB" id="A0AAD7K3B4"/>
<dbReference type="Proteomes" id="UP001215598">
    <property type="component" value="Unassembled WGS sequence"/>
</dbReference>
<keyword evidence="2" id="KW-1133">Transmembrane helix</keyword>
<comment type="caution">
    <text evidence="3">The sequence shown here is derived from an EMBL/GenBank/DDBJ whole genome shotgun (WGS) entry which is preliminary data.</text>
</comment>
<feature type="transmembrane region" description="Helical" evidence="2">
    <location>
        <begin position="683"/>
        <end position="703"/>
    </location>
</feature>
<gene>
    <name evidence="3" type="ORF">B0H16DRAFT_1683922</name>
</gene>
<evidence type="ECO:0000256" key="1">
    <source>
        <dbReference type="SAM" id="MobiDB-lite"/>
    </source>
</evidence>
<keyword evidence="2" id="KW-0472">Membrane</keyword>
<feature type="transmembrane region" description="Helical" evidence="2">
    <location>
        <begin position="642"/>
        <end position="663"/>
    </location>
</feature>
<dbReference type="EMBL" id="JARKIB010000008">
    <property type="protein sequence ID" value="KAJ7777243.1"/>
    <property type="molecule type" value="Genomic_DNA"/>
</dbReference>
<feature type="region of interest" description="Disordered" evidence="1">
    <location>
        <begin position="175"/>
        <end position="211"/>
    </location>
</feature>
<feature type="transmembrane region" description="Helical" evidence="2">
    <location>
        <begin position="599"/>
        <end position="621"/>
    </location>
</feature>
<keyword evidence="4" id="KW-1185">Reference proteome</keyword>
<name>A0AAD7K3B4_9AGAR</name>
<organism evidence="3 4">
    <name type="scientific">Mycena metata</name>
    <dbReference type="NCBI Taxonomy" id="1033252"/>
    <lineage>
        <taxon>Eukaryota</taxon>
        <taxon>Fungi</taxon>
        <taxon>Dikarya</taxon>
        <taxon>Basidiomycota</taxon>
        <taxon>Agaricomycotina</taxon>
        <taxon>Agaricomycetes</taxon>
        <taxon>Agaricomycetidae</taxon>
        <taxon>Agaricales</taxon>
        <taxon>Marasmiineae</taxon>
        <taxon>Mycenaceae</taxon>
        <taxon>Mycena</taxon>
    </lineage>
</organism>
<evidence type="ECO:0000256" key="2">
    <source>
        <dbReference type="SAM" id="Phobius"/>
    </source>
</evidence>
<keyword evidence="2" id="KW-0812">Transmembrane</keyword>
<reference evidence="3" key="1">
    <citation type="submission" date="2023-03" db="EMBL/GenBank/DDBJ databases">
        <title>Massive genome expansion in bonnet fungi (Mycena s.s.) driven by repeated elements and novel gene families across ecological guilds.</title>
        <authorList>
            <consortium name="Lawrence Berkeley National Laboratory"/>
            <person name="Harder C.B."/>
            <person name="Miyauchi S."/>
            <person name="Viragh M."/>
            <person name="Kuo A."/>
            <person name="Thoen E."/>
            <person name="Andreopoulos B."/>
            <person name="Lu D."/>
            <person name="Skrede I."/>
            <person name="Drula E."/>
            <person name="Henrissat B."/>
            <person name="Morin E."/>
            <person name="Kohler A."/>
            <person name="Barry K."/>
            <person name="LaButti K."/>
            <person name="Morin E."/>
            <person name="Salamov A."/>
            <person name="Lipzen A."/>
            <person name="Mereny Z."/>
            <person name="Hegedus B."/>
            <person name="Baldrian P."/>
            <person name="Stursova M."/>
            <person name="Weitz H."/>
            <person name="Taylor A."/>
            <person name="Grigoriev I.V."/>
            <person name="Nagy L.G."/>
            <person name="Martin F."/>
            <person name="Kauserud H."/>
        </authorList>
    </citation>
    <scope>NUCLEOTIDE SEQUENCE</scope>
    <source>
        <strain evidence="3">CBHHK182m</strain>
    </source>
</reference>
<evidence type="ECO:0000313" key="4">
    <source>
        <dbReference type="Proteomes" id="UP001215598"/>
    </source>
</evidence>
<proteinExistence type="predicted"/>
<protein>
    <submittedName>
        <fullName evidence="3">Uncharacterized protein</fullName>
    </submittedName>
</protein>
<feature type="region of interest" description="Disordered" evidence="1">
    <location>
        <begin position="118"/>
        <end position="147"/>
    </location>
</feature>
<sequence>MDDWQHDKSTGSLSRAIKSLARSLHWLLAVLRKFRLNTVQLLGRGFFLMLSAVSRALRYSPSRQQLPGPSQDAKSSDSKGTASPDISSGRGALATSIPSDDAHLQNFASASLLPMFRENSSRHSDSRASRSTPDLSPRAVARGSDPICRWSGQEFPATISFKYPPTPQSILPPNPALGALSPSAANPDVDNTERENEGMPPLLTKSHPHIFPGTPESVQRYDRKASIPDEPSQWTIPPLSVSFLPVPPPPLGWIACVHPEGAPYFFHEEKRAFTDAYLFDNATLEFINANMLLIDEFLLTHNIQLPLGVDLVLEEHTRPDKSHGCLYYFVNHSDRTVFWLDVAASEMFSIMANLNGVSSPSHIQLELEAQYWCATLCLYASWMFTVIKVQLRTISQGVGSDARNTRRPPRHGVLCARRCGLHFRMEIFLTIFSSDVITSTTSTVTWKLDELDRILHLTDSLAKTIGNPKFSSSSCRNVGRFMYRFLRQRVHDFHGQLGARLDIDQWVYSTTPKRTTVFELLNFLLFSAPNWNLLGVRMLYTHGLVPPSTWATFIAQLESEWQEFTLYATVVLTANVAFLAIQSVDNDSENGPYRSPPQILSYLSILTSIGGIIIRMLLLITQHGNWESKWGPHTFAFLIRQYRLEALAIAYALPYGMLLWSMLWFLAAFSSLCFEKSGTATRAVVAILWLSVAILVLWCNYGNTRGFRWLNMRLARRARGTRE</sequence>
<feature type="region of interest" description="Disordered" evidence="1">
    <location>
        <begin position="61"/>
        <end position="97"/>
    </location>
</feature>
<evidence type="ECO:0000313" key="3">
    <source>
        <dbReference type="EMBL" id="KAJ7777243.1"/>
    </source>
</evidence>
<feature type="compositionally biased region" description="Basic and acidic residues" evidence="1">
    <location>
        <begin position="119"/>
        <end position="128"/>
    </location>
</feature>
<accession>A0AAD7K3B4</accession>